<dbReference type="RefSeq" id="XP_025349285.1">
    <property type="nucleotide sequence ID" value="XM_025489242.1"/>
</dbReference>
<dbReference type="GeneID" id="37010976"/>
<dbReference type="AlphaFoldDB" id="A0A316UG51"/>
<dbReference type="InterPro" id="IPR011009">
    <property type="entry name" value="Kinase-like_dom_sf"/>
</dbReference>
<name>A0A316UG51_9BASI</name>
<sequence length="388" mass="44369">MTWCGSVVRLWYVNASQYGCSRDFNTQEPDDQIEIIKLLHFFTDERYAHLLCGHWNIAAQKEIIIEADSEAEESIVKIEKKLDELHARPGPFRTRTAVWADQDKRDKKYQGKVTMVKASWVAPHLTKHELMILRKMKKKRVNLPNAPHPIGTALLPAGFWHTTSDVTTDSALTWPARSLCVLVTKHCIGILIPLDIKPHDLVYIHQQLAEQLLALAEGGFHYRDLNEGNIRLLRGTDNILLIVDFGNVRLDFERRGHHHQWEATATIARARDDTRSANPIFLPSSCAAATQAIKDWEKAVDKAVEGSRQGLQVARSKTGSELLQAVLAPIQDQLRTLQEALRDSYVYSHRYIDDLESSLYLHVWQVSVERRVVARPRLDLHSFPFTLR</sequence>
<dbReference type="SUPFAM" id="SSF56112">
    <property type="entry name" value="Protein kinase-like (PK-like)"/>
    <property type="match status" value="1"/>
</dbReference>
<organism evidence="1 2">
    <name type="scientific">Pseudomicrostroma glucosiphilum</name>
    <dbReference type="NCBI Taxonomy" id="1684307"/>
    <lineage>
        <taxon>Eukaryota</taxon>
        <taxon>Fungi</taxon>
        <taxon>Dikarya</taxon>
        <taxon>Basidiomycota</taxon>
        <taxon>Ustilaginomycotina</taxon>
        <taxon>Exobasidiomycetes</taxon>
        <taxon>Microstromatales</taxon>
        <taxon>Microstromatales incertae sedis</taxon>
        <taxon>Pseudomicrostroma</taxon>
    </lineage>
</organism>
<gene>
    <name evidence="1" type="ORF">BCV69DRAFT_133462</name>
</gene>
<dbReference type="EMBL" id="KZ819323">
    <property type="protein sequence ID" value="PWN22125.1"/>
    <property type="molecule type" value="Genomic_DNA"/>
</dbReference>
<accession>A0A316UG51</accession>
<reference evidence="1 2" key="1">
    <citation type="journal article" date="2018" name="Mol. Biol. Evol.">
        <title>Broad Genomic Sampling Reveals a Smut Pathogenic Ancestry of the Fungal Clade Ustilaginomycotina.</title>
        <authorList>
            <person name="Kijpornyongpan T."/>
            <person name="Mondo S.J."/>
            <person name="Barry K."/>
            <person name="Sandor L."/>
            <person name="Lee J."/>
            <person name="Lipzen A."/>
            <person name="Pangilinan J."/>
            <person name="LaButti K."/>
            <person name="Hainaut M."/>
            <person name="Henrissat B."/>
            <person name="Grigoriev I.V."/>
            <person name="Spatafora J.W."/>
            <person name="Aime M.C."/>
        </authorList>
    </citation>
    <scope>NUCLEOTIDE SEQUENCE [LARGE SCALE GENOMIC DNA]</scope>
    <source>
        <strain evidence="1 2">MCA 4718</strain>
    </source>
</reference>
<proteinExistence type="predicted"/>
<protein>
    <recommendedName>
        <fullName evidence="3">Fungal-type protein kinase domain-containing protein</fullName>
    </recommendedName>
</protein>
<evidence type="ECO:0000313" key="2">
    <source>
        <dbReference type="Proteomes" id="UP000245942"/>
    </source>
</evidence>
<evidence type="ECO:0000313" key="1">
    <source>
        <dbReference type="EMBL" id="PWN22125.1"/>
    </source>
</evidence>
<evidence type="ECO:0008006" key="3">
    <source>
        <dbReference type="Google" id="ProtNLM"/>
    </source>
</evidence>
<keyword evidence="2" id="KW-1185">Reference proteome</keyword>
<dbReference type="Proteomes" id="UP000245942">
    <property type="component" value="Unassembled WGS sequence"/>
</dbReference>